<evidence type="ECO:0000313" key="2">
    <source>
        <dbReference type="Proteomes" id="UP001152484"/>
    </source>
</evidence>
<evidence type="ECO:0000313" key="1">
    <source>
        <dbReference type="EMBL" id="CAH9092999.1"/>
    </source>
</evidence>
<organism evidence="1 2">
    <name type="scientific">Cuscuta europaea</name>
    <name type="common">European dodder</name>
    <dbReference type="NCBI Taxonomy" id="41803"/>
    <lineage>
        <taxon>Eukaryota</taxon>
        <taxon>Viridiplantae</taxon>
        <taxon>Streptophyta</taxon>
        <taxon>Embryophyta</taxon>
        <taxon>Tracheophyta</taxon>
        <taxon>Spermatophyta</taxon>
        <taxon>Magnoliopsida</taxon>
        <taxon>eudicotyledons</taxon>
        <taxon>Gunneridae</taxon>
        <taxon>Pentapetalae</taxon>
        <taxon>asterids</taxon>
        <taxon>lamiids</taxon>
        <taxon>Solanales</taxon>
        <taxon>Convolvulaceae</taxon>
        <taxon>Cuscuteae</taxon>
        <taxon>Cuscuta</taxon>
        <taxon>Cuscuta subgen. Cuscuta</taxon>
    </lineage>
</organism>
<dbReference type="PANTHER" id="PTHR35317">
    <property type="entry name" value="OS04G0629600 PROTEIN"/>
    <property type="match status" value="1"/>
</dbReference>
<protein>
    <recommendedName>
        <fullName evidence="3">DUF4219 domain-containing protein</fullName>
    </recommendedName>
</protein>
<dbReference type="PANTHER" id="PTHR35317:SF23">
    <property type="entry name" value="OS04G0629600 PROTEIN"/>
    <property type="match status" value="1"/>
</dbReference>
<keyword evidence="2" id="KW-1185">Reference proteome</keyword>
<dbReference type="Proteomes" id="UP001152484">
    <property type="component" value="Unassembled WGS sequence"/>
</dbReference>
<dbReference type="AlphaFoldDB" id="A0A9P1EBW3"/>
<reference evidence="1" key="1">
    <citation type="submission" date="2022-07" db="EMBL/GenBank/DDBJ databases">
        <authorList>
            <person name="Macas J."/>
            <person name="Novak P."/>
            <person name="Neumann P."/>
        </authorList>
    </citation>
    <scope>NUCLEOTIDE SEQUENCE</scope>
</reference>
<name>A0A9P1EBW3_CUSEU</name>
<proteinExistence type="predicted"/>
<dbReference type="EMBL" id="CAMAPE010000030">
    <property type="protein sequence ID" value="CAH9092999.1"/>
    <property type="molecule type" value="Genomic_DNA"/>
</dbReference>
<dbReference type="Pfam" id="PF14223">
    <property type="entry name" value="Retrotran_gag_2"/>
    <property type="match status" value="1"/>
</dbReference>
<comment type="caution">
    <text evidence="1">The sequence shown here is derived from an EMBL/GenBank/DDBJ whole genome shotgun (WGS) entry which is preliminary data.</text>
</comment>
<sequence length="102" mass="11804">MQNNNGSGSSLNQLPIFKGVNFHFWSLKMKTLFKSQELWSCVENDFEDDGTEEPDQNLREKRKKDAKALYIIRQSLDDAVFPRIAATSTAKEAWKNYLIKSM</sequence>
<accession>A0A9P1EBW3</accession>
<gene>
    <name evidence="1" type="ORF">CEURO_LOCUS12177</name>
</gene>
<evidence type="ECO:0008006" key="3">
    <source>
        <dbReference type="Google" id="ProtNLM"/>
    </source>
</evidence>
<dbReference type="OrthoDB" id="8063676at2759"/>